<dbReference type="Pfam" id="PF00293">
    <property type="entry name" value="NUDIX"/>
    <property type="match status" value="1"/>
</dbReference>
<dbReference type="CDD" id="cd03426">
    <property type="entry name" value="NUDIX_CoAse_Nudt7"/>
    <property type="match status" value="1"/>
</dbReference>
<reference evidence="8 9" key="1">
    <citation type="submission" date="2019-01" db="EMBL/GenBank/DDBJ databases">
        <authorList>
            <person name="Chen W.-M."/>
        </authorList>
    </citation>
    <scope>NUCLEOTIDE SEQUENCE [LARGE SCALE GENOMIC DNA]</scope>
    <source>
        <strain evidence="8 9">FSY-15</strain>
    </source>
</reference>
<evidence type="ECO:0000313" key="9">
    <source>
        <dbReference type="Proteomes" id="UP000282832"/>
    </source>
</evidence>
<dbReference type="PROSITE" id="PS51462">
    <property type="entry name" value="NUDIX"/>
    <property type="match status" value="1"/>
</dbReference>
<dbReference type="EMBL" id="SACY01000001">
    <property type="protein sequence ID" value="RVU26682.1"/>
    <property type="molecule type" value="Genomic_DNA"/>
</dbReference>
<organism evidence="8 9">
    <name type="scientific">Sandaracinomonas limnophila</name>
    <dbReference type="NCBI Taxonomy" id="1862386"/>
    <lineage>
        <taxon>Bacteria</taxon>
        <taxon>Pseudomonadati</taxon>
        <taxon>Bacteroidota</taxon>
        <taxon>Cytophagia</taxon>
        <taxon>Cytophagales</taxon>
        <taxon>Flectobacillaceae</taxon>
        <taxon>Sandaracinomonas</taxon>
    </lineage>
</organism>
<keyword evidence="6" id="KW-0464">Manganese</keyword>
<dbReference type="InterPro" id="IPR045121">
    <property type="entry name" value="CoAse"/>
</dbReference>
<dbReference type="AlphaFoldDB" id="A0A437PWQ9"/>
<dbReference type="PANTHER" id="PTHR12992:SF11">
    <property type="entry name" value="MITOCHONDRIAL COENZYME A DIPHOSPHATASE NUDT8"/>
    <property type="match status" value="1"/>
</dbReference>
<protein>
    <submittedName>
        <fullName evidence="8">CoA pyrophosphatase</fullName>
    </submittedName>
</protein>
<evidence type="ECO:0000256" key="4">
    <source>
        <dbReference type="ARBA" id="ARBA00022801"/>
    </source>
</evidence>
<evidence type="ECO:0000313" key="8">
    <source>
        <dbReference type="EMBL" id="RVU26682.1"/>
    </source>
</evidence>
<dbReference type="InterPro" id="IPR000086">
    <property type="entry name" value="NUDIX_hydrolase_dom"/>
</dbReference>
<keyword evidence="4" id="KW-0378">Hydrolase</keyword>
<dbReference type="GO" id="GO:0046872">
    <property type="term" value="F:metal ion binding"/>
    <property type="evidence" value="ECO:0007669"/>
    <property type="project" value="UniProtKB-KW"/>
</dbReference>
<dbReference type="OrthoDB" id="9802805at2"/>
<keyword evidence="3" id="KW-0479">Metal-binding</keyword>
<evidence type="ECO:0000256" key="6">
    <source>
        <dbReference type="ARBA" id="ARBA00023211"/>
    </source>
</evidence>
<dbReference type="SUPFAM" id="SSF55811">
    <property type="entry name" value="Nudix"/>
    <property type="match status" value="1"/>
</dbReference>
<evidence type="ECO:0000256" key="3">
    <source>
        <dbReference type="ARBA" id="ARBA00022723"/>
    </source>
</evidence>
<dbReference type="PANTHER" id="PTHR12992">
    <property type="entry name" value="NUDIX HYDROLASE"/>
    <property type="match status" value="1"/>
</dbReference>
<dbReference type="InterPro" id="IPR015797">
    <property type="entry name" value="NUDIX_hydrolase-like_dom_sf"/>
</dbReference>
<comment type="cofactor">
    <cofactor evidence="2">
        <name>Mg(2+)</name>
        <dbReference type="ChEBI" id="CHEBI:18420"/>
    </cofactor>
</comment>
<keyword evidence="5" id="KW-0460">Magnesium</keyword>
<proteinExistence type="predicted"/>
<evidence type="ECO:0000259" key="7">
    <source>
        <dbReference type="PROSITE" id="PS51462"/>
    </source>
</evidence>
<gene>
    <name evidence="8" type="ORF">EOJ36_01410</name>
</gene>
<accession>A0A437PWQ9</accession>
<comment type="cofactor">
    <cofactor evidence="1">
        <name>Mn(2+)</name>
        <dbReference type="ChEBI" id="CHEBI:29035"/>
    </cofactor>
</comment>
<comment type="caution">
    <text evidence="8">The sequence shown here is derived from an EMBL/GenBank/DDBJ whole genome shotgun (WGS) entry which is preliminary data.</text>
</comment>
<keyword evidence="9" id="KW-1185">Reference proteome</keyword>
<evidence type="ECO:0000256" key="5">
    <source>
        <dbReference type="ARBA" id="ARBA00022842"/>
    </source>
</evidence>
<dbReference type="GO" id="GO:0010945">
    <property type="term" value="F:coenzyme A diphosphatase activity"/>
    <property type="evidence" value="ECO:0007669"/>
    <property type="project" value="InterPro"/>
</dbReference>
<dbReference type="Gene3D" id="3.90.79.10">
    <property type="entry name" value="Nucleoside Triphosphate Pyrophosphohydrolase"/>
    <property type="match status" value="1"/>
</dbReference>
<dbReference type="Proteomes" id="UP000282832">
    <property type="component" value="Unassembled WGS sequence"/>
</dbReference>
<name>A0A437PWQ9_9BACT</name>
<feature type="domain" description="Nudix hydrolase" evidence="7">
    <location>
        <begin position="40"/>
        <end position="181"/>
    </location>
</feature>
<evidence type="ECO:0000256" key="2">
    <source>
        <dbReference type="ARBA" id="ARBA00001946"/>
    </source>
</evidence>
<evidence type="ECO:0000256" key="1">
    <source>
        <dbReference type="ARBA" id="ARBA00001936"/>
    </source>
</evidence>
<sequence length="207" mass="24264">MALIVPKQSLLPYNQMEKLFEPLLKVQNELIQQNDIIYDAKKAAVSVIINNLDEMNPTILLIKRNEYDGHHSGQMAFPGGKMDESDGDLLETAIRESLEEIGVDLKNKDFKTLQPVWVKVSNFLLFPYLTFVDKNHEFEINKREINRIFEIPVSFFRNQEFLKAHQIEINGEKFWSPYFEYENETIWGATAIIIYQNIYLKDPFTIN</sequence>